<evidence type="ECO:0000313" key="2">
    <source>
        <dbReference type="EMBL" id="GGN64172.1"/>
    </source>
</evidence>
<accession>A0ABQ2K4F2</accession>
<protein>
    <submittedName>
        <fullName evidence="2">Uncharacterized protein</fullName>
    </submittedName>
</protein>
<evidence type="ECO:0000256" key="1">
    <source>
        <dbReference type="SAM" id="MobiDB-lite"/>
    </source>
</evidence>
<organism evidence="2 3">
    <name type="scientific">Streptomyces kronopolitis</name>
    <dbReference type="NCBI Taxonomy" id="1612435"/>
    <lineage>
        <taxon>Bacteria</taxon>
        <taxon>Bacillati</taxon>
        <taxon>Actinomycetota</taxon>
        <taxon>Actinomycetes</taxon>
        <taxon>Kitasatosporales</taxon>
        <taxon>Streptomycetaceae</taxon>
        <taxon>Streptomyces</taxon>
    </lineage>
</organism>
<dbReference type="EMBL" id="BMND01000059">
    <property type="protein sequence ID" value="GGN64172.1"/>
    <property type="molecule type" value="Genomic_DNA"/>
</dbReference>
<gene>
    <name evidence="2" type="ORF">GCM10012285_65970</name>
</gene>
<sequence>MFHDPKVAFSMHDASSSSSAPDPRSSSGPAPGPAGDQVGVEEAHEIVGAVLAAYNRQLLLARRAGDQQRLEELMSQQRKCVEDRARLNDAGPEEISRIAALYAELLKGLDVSEPRPES</sequence>
<comment type="caution">
    <text evidence="2">The sequence shown here is derived from an EMBL/GenBank/DDBJ whole genome shotgun (WGS) entry which is preliminary data.</text>
</comment>
<keyword evidence="3" id="KW-1185">Reference proteome</keyword>
<feature type="compositionally biased region" description="Low complexity" evidence="1">
    <location>
        <begin position="13"/>
        <end position="36"/>
    </location>
</feature>
<name>A0ABQ2K4F2_9ACTN</name>
<evidence type="ECO:0000313" key="3">
    <source>
        <dbReference type="Proteomes" id="UP000600080"/>
    </source>
</evidence>
<proteinExistence type="predicted"/>
<dbReference type="Proteomes" id="UP000600080">
    <property type="component" value="Unassembled WGS sequence"/>
</dbReference>
<feature type="region of interest" description="Disordered" evidence="1">
    <location>
        <begin position="1"/>
        <end position="41"/>
    </location>
</feature>
<reference evidence="3" key="1">
    <citation type="journal article" date="2019" name="Int. J. Syst. Evol. Microbiol.">
        <title>The Global Catalogue of Microorganisms (GCM) 10K type strain sequencing project: providing services to taxonomists for standard genome sequencing and annotation.</title>
        <authorList>
            <consortium name="The Broad Institute Genomics Platform"/>
            <consortium name="The Broad Institute Genome Sequencing Center for Infectious Disease"/>
            <person name="Wu L."/>
            <person name="Ma J."/>
        </authorList>
    </citation>
    <scope>NUCLEOTIDE SEQUENCE [LARGE SCALE GENOMIC DNA]</scope>
    <source>
        <strain evidence="3">CGMCC 4.7323</strain>
    </source>
</reference>